<dbReference type="RefSeq" id="WP_097043047.1">
    <property type="nucleotide sequence ID" value="NZ_OBEK01000004.1"/>
</dbReference>
<reference evidence="9" key="1">
    <citation type="submission" date="2017-09" db="EMBL/GenBank/DDBJ databases">
        <authorList>
            <person name="Varghese N."/>
            <person name="Submissions S."/>
        </authorList>
    </citation>
    <scope>NUCLEOTIDE SEQUENCE [LARGE SCALE GENOMIC DNA]</scope>
    <source>
        <strain evidence="9">CGMCC 1.8913</strain>
    </source>
</reference>
<evidence type="ECO:0000256" key="2">
    <source>
        <dbReference type="ARBA" id="ARBA00005779"/>
    </source>
</evidence>
<comment type="subcellular location">
    <subcellularLocation>
        <location evidence="1">Cell membrane</location>
        <topology evidence="1">Multi-pass membrane protein</topology>
    </subcellularLocation>
</comment>
<accession>A0A285P2J6</accession>
<feature type="transmembrane region" description="Helical" evidence="7">
    <location>
        <begin position="110"/>
        <end position="129"/>
    </location>
</feature>
<feature type="transmembrane region" description="Helical" evidence="7">
    <location>
        <begin position="7"/>
        <end position="25"/>
    </location>
</feature>
<keyword evidence="5 7" id="KW-1133">Transmembrane helix</keyword>
<gene>
    <name evidence="8" type="ORF">SAMN05421503_2817</name>
</gene>
<dbReference type="PANTHER" id="PTHR40043">
    <property type="entry name" value="UPF0719 INNER MEMBRANE PROTEIN YJFL"/>
    <property type="match status" value="1"/>
</dbReference>
<name>A0A285P2J6_9BACI</name>
<comment type="similarity">
    <text evidence="2">Belongs to the UPF0719 family.</text>
</comment>
<dbReference type="Proteomes" id="UP000219356">
    <property type="component" value="Unassembled WGS sequence"/>
</dbReference>
<evidence type="ECO:0000313" key="8">
    <source>
        <dbReference type="EMBL" id="SNZ15964.1"/>
    </source>
</evidence>
<keyword evidence="3" id="KW-1003">Cell membrane</keyword>
<evidence type="ECO:0000256" key="5">
    <source>
        <dbReference type="ARBA" id="ARBA00022989"/>
    </source>
</evidence>
<feature type="transmembrane region" description="Helical" evidence="7">
    <location>
        <begin position="72"/>
        <end position="90"/>
    </location>
</feature>
<dbReference type="InterPro" id="IPR007140">
    <property type="entry name" value="DUF350"/>
</dbReference>
<protein>
    <submittedName>
        <fullName evidence="8">Putative membrane protein</fullName>
    </submittedName>
</protein>
<proteinExistence type="inferred from homology"/>
<dbReference type="Pfam" id="PF03994">
    <property type="entry name" value="DUF350"/>
    <property type="match status" value="1"/>
</dbReference>
<evidence type="ECO:0000256" key="3">
    <source>
        <dbReference type="ARBA" id="ARBA00022475"/>
    </source>
</evidence>
<dbReference type="GO" id="GO:0005886">
    <property type="term" value="C:plasma membrane"/>
    <property type="evidence" value="ECO:0007669"/>
    <property type="project" value="UniProtKB-SubCell"/>
</dbReference>
<evidence type="ECO:0000256" key="7">
    <source>
        <dbReference type="SAM" id="Phobius"/>
    </source>
</evidence>
<evidence type="ECO:0000256" key="6">
    <source>
        <dbReference type="ARBA" id="ARBA00023136"/>
    </source>
</evidence>
<dbReference type="OrthoDB" id="1683095at2"/>
<keyword evidence="4 7" id="KW-0812">Transmembrane</keyword>
<evidence type="ECO:0000313" key="9">
    <source>
        <dbReference type="Proteomes" id="UP000219356"/>
    </source>
</evidence>
<sequence>MELFLNFLSYLGVAVVLLAIGTALFEITTKAKEFKLITSGNQTAALVLGGKVVGLAFVLGSSIANSISMVDMIIWGAVGIVSQIVLYYIAELATVRFSIHKAVEADNKAIGILLFLLSISLGWIIAQCLTY</sequence>
<evidence type="ECO:0000256" key="1">
    <source>
        <dbReference type="ARBA" id="ARBA00004651"/>
    </source>
</evidence>
<dbReference type="AlphaFoldDB" id="A0A285P2J6"/>
<keyword evidence="9" id="KW-1185">Reference proteome</keyword>
<keyword evidence="6 7" id="KW-0472">Membrane</keyword>
<feature type="transmembrane region" description="Helical" evidence="7">
    <location>
        <begin position="45"/>
        <end position="65"/>
    </location>
</feature>
<evidence type="ECO:0000256" key="4">
    <source>
        <dbReference type="ARBA" id="ARBA00022692"/>
    </source>
</evidence>
<dbReference type="EMBL" id="OBEK01000004">
    <property type="protein sequence ID" value="SNZ15964.1"/>
    <property type="molecule type" value="Genomic_DNA"/>
</dbReference>
<dbReference type="PANTHER" id="PTHR40043:SF1">
    <property type="entry name" value="UPF0719 INNER MEMBRANE PROTEIN YJFL"/>
    <property type="match status" value="1"/>
</dbReference>
<organism evidence="8 9">
    <name type="scientific">Terribacillus aidingensis</name>
    <dbReference type="NCBI Taxonomy" id="586416"/>
    <lineage>
        <taxon>Bacteria</taxon>
        <taxon>Bacillati</taxon>
        <taxon>Bacillota</taxon>
        <taxon>Bacilli</taxon>
        <taxon>Bacillales</taxon>
        <taxon>Bacillaceae</taxon>
        <taxon>Terribacillus</taxon>
    </lineage>
</organism>